<organism evidence="2 3">
    <name type="scientific">Leptosia nina</name>
    <dbReference type="NCBI Taxonomy" id="320188"/>
    <lineage>
        <taxon>Eukaryota</taxon>
        <taxon>Metazoa</taxon>
        <taxon>Ecdysozoa</taxon>
        <taxon>Arthropoda</taxon>
        <taxon>Hexapoda</taxon>
        <taxon>Insecta</taxon>
        <taxon>Pterygota</taxon>
        <taxon>Neoptera</taxon>
        <taxon>Endopterygota</taxon>
        <taxon>Lepidoptera</taxon>
        <taxon>Glossata</taxon>
        <taxon>Ditrysia</taxon>
        <taxon>Papilionoidea</taxon>
        <taxon>Pieridae</taxon>
        <taxon>Pierinae</taxon>
        <taxon>Leptosia</taxon>
    </lineage>
</organism>
<feature type="region of interest" description="Disordered" evidence="1">
    <location>
        <begin position="47"/>
        <end position="106"/>
    </location>
</feature>
<comment type="caution">
    <text evidence="2">The sequence shown here is derived from an EMBL/GenBank/DDBJ whole genome shotgun (WGS) entry which is preliminary data.</text>
</comment>
<proteinExistence type="predicted"/>
<name>A0AAV1ITK9_9NEOP</name>
<protein>
    <submittedName>
        <fullName evidence="2">Uncharacterized protein</fullName>
    </submittedName>
</protein>
<dbReference type="Proteomes" id="UP001497472">
    <property type="component" value="Unassembled WGS sequence"/>
</dbReference>
<accession>A0AAV1ITK9</accession>
<evidence type="ECO:0000313" key="2">
    <source>
        <dbReference type="EMBL" id="CAK1539917.1"/>
    </source>
</evidence>
<feature type="compositionally biased region" description="Basic and acidic residues" evidence="1">
    <location>
        <begin position="47"/>
        <end position="58"/>
    </location>
</feature>
<evidence type="ECO:0000313" key="3">
    <source>
        <dbReference type="Proteomes" id="UP001497472"/>
    </source>
</evidence>
<keyword evidence="3" id="KW-1185">Reference proteome</keyword>
<evidence type="ECO:0000256" key="1">
    <source>
        <dbReference type="SAM" id="MobiDB-lite"/>
    </source>
</evidence>
<dbReference type="AlphaFoldDB" id="A0AAV1ITK9"/>
<dbReference type="EMBL" id="CAVLEF010000001">
    <property type="protein sequence ID" value="CAK1539917.1"/>
    <property type="molecule type" value="Genomic_DNA"/>
</dbReference>
<gene>
    <name evidence="2" type="ORF">LNINA_LOCUS12</name>
</gene>
<sequence length="204" mass="22298">MPFHTTRALESDDLSRRTIYIRRPPTECEANILFRLVQSVATECDDSTRSVDKSHPEESTETGASHTGTIARARRGDKYGRRRAHSAAGRGHRCQDDGLRGAARGPNSGREFLLVIQTTAQRNELETFDARRLRCAGKRGIESDGDGEPVTRATELRAISIHAGNSQPSGWSIRSTASFEVNTFGPGASMTPELGHSSRALSSF</sequence>
<reference evidence="2 3" key="1">
    <citation type="submission" date="2023-11" db="EMBL/GenBank/DDBJ databases">
        <authorList>
            <person name="Okamura Y."/>
        </authorList>
    </citation>
    <scope>NUCLEOTIDE SEQUENCE [LARGE SCALE GENOMIC DNA]</scope>
</reference>
<feature type="region of interest" description="Disordered" evidence="1">
    <location>
        <begin position="185"/>
        <end position="204"/>
    </location>
</feature>